<dbReference type="Proteomes" id="UP001188597">
    <property type="component" value="Unassembled WGS sequence"/>
</dbReference>
<dbReference type="AlphaFoldDB" id="A0AA88V1W6"/>
<evidence type="ECO:0000256" key="2">
    <source>
        <dbReference type="SAM" id="MobiDB-lite"/>
    </source>
</evidence>
<feature type="domain" description="Splicing factor cactin central" evidence="3">
    <location>
        <begin position="183"/>
        <end position="277"/>
    </location>
</feature>
<dbReference type="GO" id="GO:0005681">
    <property type="term" value="C:spliceosomal complex"/>
    <property type="evidence" value="ECO:0007669"/>
    <property type="project" value="TreeGrafter"/>
</dbReference>
<accession>A0AA88V1W6</accession>
<comment type="caution">
    <text evidence="4">The sequence shown here is derived from an EMBL/GenBank/DDBJ whole genome shotgun (WGS) entry which is preliminary data.</text>
</comment>
<evidence type="ECO:0000313" key="5">
    <source>
        <dbReference type="Proteomes" id="UP001188597"/>
    </source>
</evidence>
<protein>
    <recommendedName>
        <fullName evidence="3">Splicing factor cactin central domain-containing protein</fullName>
    </recommendedName>
</protein>
<dbReference type="PANTHER" id="PTHR21737:SF4">
    <property type="entry name" value="SPLICING FACTOR CACTIN"/>
    <property type="match status" value="1"/>
</dbReference>
<evidence type="ECO:0000259" key="3">
    <source>
        <dbReference type="Pfam" id="PF10312"/>
    </source>
</evidence>
<dbReference type="PANTHER" id="PTHR21737">
    <property type="entry name" value="POLYGLUTAMINE BINDING PROTEIN 1/MARVEL MEMBRANE-ASSOCIATING DOMAIN CONTAINING 3"/>
    <property type="match status" value="1"/>
</dbReference>
<name>A0AA88V1W6_9ASTE</name>
<dbReference type="GO" id="GO:0005737">
    <property type="term" value="C:cytoplasm"/>
    <property type="evidence" value="ECO:0007669"/>
    <property type="project" value="TreeGrafter"/>
</dbReference>
<keyword evidence="1" id="KW-0175">Coiled coil</keyword>
<feature type="coiled-coil region" evidence="1">
    <location>
        <begin position="147"/>
        <end position="191"/>
    </location>
</feature>
<gene>
    <name evidence="4" type="ORF">RJ639_023650</name>
</gene>
<reference evidence="4" key="1">
    <citation type="submission" date="2022-12" db="EMBL/GenBank/DDBJ databases">
        <title>Draft genome assemblies for two species of Escallonia (Escalloniales).</title>
        <authorList>
            <person name="Chanderbali A."/>
            <person name="Dervinis C."/>
            <person name="Anghel I."/>
            <person name="Soltis D."/>
            <person name="Soltis P."/>
            <person name="Zapata F."/>
        </authorList>
    </citation>
    <scope>NUCLEOTIDE SEQUENCE</scope>
    <source>
        <strain evidence="4">UCBG64.0493</strain>
        <tissue evidence="4">Leaf</tissue>
    </source>
</reference>
<dbReference type="InterPro" id="IPR018816">
    <property type="entry name" value="Cactin_central"/>
</dbReference>
<dbReference type="EMBL" id="JAVXUP010003073">
    <property type="protein sequence ID" value="KAK3000177.1"/>
    <property type="molecule type" value="Genomic_DNA"/>
</dbReference>
<feature type="region of interest" description="Disordered" evidence="2">
    <location>
        <begin position="1"/>
        <end position="78"/>
    </location>
</feature>
<proteinExistence type="predicted"/>
<dbReference type="Pfam" id="PF10312">
    <property type="entry name" value="Cactin_mid"/>
    <property type="match status" value="1"/>
</dbReference>
<evidence type="ECO:0000256" key="1">
    <source>
        <dbReference type="SAM" id="Coils"/>
    </source>
</evidence>
<sequence length="299" mass="34829">MGGSSRSNKEKSRRRYSPEDPLSDSDSVDASPPPRHSGKRSGSRSTCRRDSSDSDSSDRDRRRKRSASSSSRKITEEDVAEYLAKKAQKKALKVAKKLKSQMVSGYSNDSNPFGDANLNETFVWRKKIERDVTQGVPLDTFSIKAEKKRQRERMAEIEKVKKRREERAIEKAQHEEEMALLARERARAEFQDWEKKEEEFHFDQSKVRSEIRLREGRIKAIDVLSKHLEPSAFDIEINEPYMVFKGLTVKEMEELHEDIKMHLDLDRATPTHIQYWEVSSLSTLHIRFFVVVFSFFLSL</sequence>
<organism evidence="4 5">
    <name type="scientific">Escallonia herrerae</name>
    <dbReference type="NCBI Taxonomy" id="1293975"/>
    <lineage>
        <taxon>Eukaryota</taxon>
        <taxon>Viridiplantae</taxon>
        <taxon>Streptophyta</taxon>
        <taxon>Embryophyta</taxon>
        <taxon>Tracheophyta</taxon>
        <taxon>Spermatophyta</taxon>
        <taxon>Magnoliopsida</taxon>
        <taxon>eudicotyledons</taxon>
        <taxon>Gunneridae</taxon>
        <taxon>Pentapetalae</taxon>
        <taxon>asterids</taxon>
        <taxon>campanulids</taxon>
        <taxon>Escalloniales</taxon>
        <taxon>Escalloniaceae</taxon>
        <taxon>Escallonia</taxon>
    </lineage>
</organism>
<evidence type="ECO:0000313" key="4">
    <source>
        <dbReference type="EMBL" id="KAK3000177.1"/>
    </source>
</evidence>
<feature type="compositionally biased region" description="Basic and acidic residues" evidence="2">
    <location>
        <begin position="47"/>
        <end position="60"/>
    </location>
</feature>
<dbReference type="GO" id="GO:0045292">
    <property type="term" value="P:mRNA cis splicing, via spliceosome"/>
    <property type="evidence" value="ECO:0007669"/>
    <property type="project" value="TreeGrafter"/>
</dbReference>
<keyword evidence="5" id="KW-1185">Reference proteome</keyword>